<accession>A0A1V8TKJ0</accession>
<organism evidence="1 2">
    <name type="scientific">Cryoendolithus antarcticus</name>
    <dbReference type="NCBI Taxonomy" id="1507870"/>
    <lineage>
        <taxon>Eukaryota</taxon>
        <taxon>Fungi</taxon>
        <taxon>Dikarya</taxon>
        <taxon>Ascomycota</taxon>
        <taxon>Pezizomycotina</taxon>
        <taxon>Dothideomycetes</taxon>
        <taxon>Dothideomycetidae</taxon>
        <taxon>Cladosporiales</taxon>
        <taxon>Cladosporiaceae</taxon>
        <taxon>Cryoendolithus</taxon>
    </lineage>
</organism>
<dbReference type="OrthoDB" id="3468019at2759"/>
<comment type="caution">
    <text evidence="1">The sequence shown here is derived from an EMBL/GenBank/DDBJ whole genome shotgun (WGS) entry which is preliminary data.</text>
</comment>
<keyword evidence="2" id="KW-1185">Reference proteome</keyword>
<evidence type="ECO:0000313" key="1">
    <source>
        <dbReference type="EMBL" id="OQO11824.1"/>
    </source>
</evidence>
<dbReference type="Gene3D" id="3.10.450.50">
    <property type="match status" value="1"/>
</dbReference>
<dbReference type="EMBL" id="NAJO01000006">
    <property type="protein sequence ID" value="OQO11824.1"/>
    <property type="molecule type" value="Genomic_DNA"/>
</dbReference>
<gene>
    <name evidence="1" type="ORF">B0A48_03551</name>
</gene>
<dbReference type="InterPro" id="IPR032710">
    <property type="entry name" value="NTF2-like_dom_sf"/>
</dbReference>
<protein>
    <submittedName>
        <fullName evidence="1">Uncharacterized protein</fullName>
    </submittedName>
</protein>
<dbReference type="Proteomes" id="UP000192596">
    <property type="component" value="Unassembled WGS sequence"/>
</dbReference>
<dbReference type="AlphaFoldDB" id="A0A1V8TKJ0"/>
<dbReference type="SUPFAM" id="SSF54427">
    <property type="entry name" value="NTF2-like"/>
    <property type="match status" value="1"/>
</dbReference>
<proteinExistence type="predicted"/>
<sequence>MGSLAQALWPPQPVPESVKALLAKFYTCVDSLHDPNSNTILADEVFHPDGVFQINKRVIRGRHEIAHWRDGAASGSGVVKSTHSVHKVHSLSADGTEVLTTGTLALEMSDGRKADSEFACRCLVTEEEGHGARIMEWRGWVDYVPFLKEGMFEKARLYDAGGP</sequence>
<reference evidence="2" key="1">
    <citation type="submission" date="2017-03" db="EMBL/GenBank/DDBJ databases">
        <title>Genomes of endolithic fungi from Antarctica.</title>
        <authorList>
            <person name="Coleine C."/>
            <person name="Masonjones S."/>
            <person name="Stajich J.E."/>
        </authorList>
    </citation>
    <scope>NUCLEOTIDE SEQUENCE [LARGE SCALE GENOMIC DNA]</scope>
    <source>
        <strain evidence="2">CCFEE 5527</strain>
    </source>
</reference>
<evidence type="ECO:0000313" key="2">
    <source>
        <dbReference type="Proteomes" id="UP000192596"/>
    </source>
</evidence>
<name>A0A1V8TKJ0_9PEZI</name>
<dbReference type="InParanoid" id="A0A1V8TKJ0"/>